<evidence type="ECO:0000313" key="2">
    <source>
        <dbReference type="EMBL" id="JAD98582.1"/>
    </source>
</evidence>
<name>A0A0A9ERE1_ARUDO</name>
<reference evidence="2" key="2">
    <citation type="journal article" date="2015" name="Data Brief">
        <title>Shoot transcriptome of the giant reed, Arundo donax.</title>
        <authorList>
            <person name="Barrero R.A."/>
            <person name="Guerrero F.D."/>
            <person name="Moolhuijzen P."/>
            <person name="Goolsby J.A."/>
            <person name="Tidwell J."/>
            <person name="Bellgard S.E."/>
            <person name="Bellgard M.I."/>
        </authorList>
    </citation>
    <scope>NUCLEOTIDE SEQUENCE</scope>
    <source>
        <tissue evidence="2">Shoot tissue taken approximately 20 cm above the soil surface</tissue>
    </source>
</reference>
<proteinExistence type="predicted"/>
<organism evidence="2">
    <name type="scientific">Arundo donax</name>
    <name type="common">Giant reed</name>
    <name type="synonym">Donax arundinaceus</name>
    <dbReference type="NCBI Taxonomy" id="35708"/>
    <lineage>
        <taxon>Eukaryota</taxon>
        <taxon>Viridiplantae</taxon>
        <taxon>Streptophyta</taxon>
        <taxon>Embryophyta</taxon>
        <taxon>Tracheophyta</taxon>
        <taxon>Spermatophyta</taxon>
        <taxon>Magnoliopsida</taxon>
        <taxon>Liliopsida</taxon>
        <taxon>Poales</taxon>
        <taxon>Poaceae</taxon>
        <taxon>PACMAD clade</taxon>
        <taxon>Arundinoideae</taxon>
        <taxon>Arundineae</taxon>
        <taxon>Arundo</taxon>
    </lineage>
</organism>
<accession>A0A0A9ERE1</accession>
<sequence length="28" mass="3194">MQNNQASIHSLLVPKIISNTQENKNKEN</sequence>
<protein>
    <submittedName>
        <fullName evidence="2">Uncharacterized protein</fullName>
    </submittedName>
</protein>
<evidence type="ECO:0000256" key="1">
    <source>
        <dbReference type="SAM" id="MobiDB-lite"/>
    </source>
</evidence>
<feature type="region of interest" description="Disordered" evidence="1">
    <location>
        <begin position="1"/>
        <end position="28"/>
    </location>
</feature>
<reference evidence="2" key="1">
    <citation type="submission" date="2014-09" db="EMBL/GenBank/DDBJ databases">
        <authorList>
            <person name="Magalhaes I.L.F."/>
            <person name="Oliveira U."/>
            <person name="Santos F.R."/>
            <person name="Vidigal T.H.D.A."/>
            <person name="Brescovit A.D."/>
            <person name="Santos A.J."/>
        </authorList>
    </citation>
    <scope>NUCLEOTIDE SEQUENCE</scope>
    <source>
        <tissue evidence="2">Shoot tissue taken approximately 20 cm above the soil surface</tissue>
    </source>
</reference>
<dbReference type="AlphaFoldDB" id="A0A0A9ERE1"/>
<dbReference type="EMBL" id="GBRH01199313">
    <property type="protein sequence ID" value="JAD98582.1"/>
    <property type="molecule type" value="Transcribed_RNA"/>
</dbReference>